<dbReference type="Pfam" id="PF02798">
    <property type="entry name" value="GST_N"/>
    <property type="match status" value="1"/>
</dbReference>
<proteinExistence type="inferred from homology"/>
<dbReference type="PANTHER" id="PTHR44051:SF3">
    <property type="entry name" value="TRANSCRIPTIONAL REGULATOR URE2"/>
    <property type="match status" value="1"/>
</dbReference>
<dbReference type="EMBL" id="LLXE01000087">
    <property type="protein sequence ID" value="KUM62932.1"/>
    <property type="molecule type" value="Genomic_DNA"/>
</dbReference>
<dbReference type="InterPro" id="IPR004045">
    <property type="entry name" value="Glutathione_S-Trfase_N"/>
</dbReference>
<evidence type="ECO:0000256" key="1">
    <source>
        <dbReference type="ARBA" id="ARBA00007409"/>
    </source>
</evidence>
<dbReference type="CDD" id="cd03048">
    <property type="entry name" value="GST_N_Ure2p_like"/>
    <property type="match status" value="1"/>
</dbReference>
<dbReference type="InterPro" id="IPR036282">
    <property type="entry name" value="Glutathione-S-Trfase_C_sf"/>
</dbReference>
<accession>A0A117NPT6</accession>
<evidence type="ECO:0000256" key="2">
    <source>
        <dbReference type="ARBA" id="ARBA00012452"/>
    </source>
</evidence>
<dbReference type="InterPro" id="IPR010987">
    <property type="entry name" value="Glutathione-S-Trfase_C-like"/>
</dbReference>
<feature type="domain" description="GST C-terminal" evidence="8">
    <location>
        <begin position="90"/>
        <end position="215"/>
    </location>
</feature>
<evidence type="ECO:0000259" key="7">
    <source>
        <dbReference type="PROSITE" id="PS50404"/>
    </source>
</evidence>
<dbReference type="GO" id="GO:0004364">
    <property type="term" value="F:glutathione transferase activity"/>
    <property type="evidence" value="ECO:0007669"/>
    <property type="project" value="UniProtKB-EC"/>
</dbReference>
<dbReference type="InterPro" id="IPR004046">
    <property type="entry name" value="GST_C"/>
</dbReference>
<evidence type="ECO:0000256" key="5">
    <source>
        <dbReference type="ARBA" id="ARBA00060024"/>
    </source>
</evidence>
<dbReference type="GO" id="GO:0005737">
    <property type="term" value="C:cytoplasm"/>
    <property type="evidence" value="ECO:0007669"/>
    <property type="project" value="UniProtKB-ARBA"/>
</dbReference>
<sequence length="219" mass="25782">MMQPITLYSHQYGPNPWKVALILEELNIPYKTQFVDFSEVKKDPYIKLNPNGRLPTIDDPNTGLQIWESGAIVEYLIETYDKDHRISYTASSEYWQLKQWLFFQVSGQAPYYGQASWFKRAHPEKIQSVIDRYVNEIHRVTGVLESVLKTREWLVGDKCTYADLSFIAWQRWAPRYGGEDIYEKFPHVGAWIERMKTRPSVQKVLADQDRAMAEVERNQ</sequence>
<comment type="similarity">
    <text evidence="1 6">Belongs to the GST superfamily.</text>
</comment>
<evidence type="ECO:0000259" key="8">
    <source>
        <dbReference type="PROSITE" id="PS50405"/>
    </source>
</evidence>
<dbReference type="SFLD" id="SFLDS00019">
    <property type="entry name" value="Glutathione_Transferase_(cytos"/>
    <property type="match status" value="1"/>
</dbReference>
<gene>
    <name evidence="9" type="ORF">ACN42_g4177</name>
</gene>
<evidence type="ECO:0000256" key="4">
    <source>
        <dbReference type="ARBA" id="ARBA00047960"/>
    </source>
</evidence>
<protein>
    <recommendedName>
        <fullName evidence="2">glutathione transferase</fullName>
        <ecNumber evidence="2">2.5.1.18</ecNumber>
    </recommendedName>
</protein>
<dbReference type="InterPro" id="IPR036249">
    <property type="entry name" value="Thioredoxin-like_sf"/>
</dbReference>
<dbReference type="PANTHER" id="PTHR44051">
    <property type="entry name" value="GLUTATHIONE S-TRANSFERASE-RELATED"/>
    <property type="match status" value="1"/>
</dbReference>
<dbReference type="Gene3D" id="1.20.1050.130">
    <property type="match status" value="1"/>
</dbReference>
<evidence type="ECO:0000313" key="9">
    <source>
        <dbReference type="EMBL" id="KUM62932.1"/>
    </source>
</evidence>
<name>A0A117NPT6_PENFR</name>
<dbReference type="PROSITE" id="PS50405">
    <property type="entry name" value="GST_CTER"/>
    <property type="match status" value="1"/>
</dbReference>
<feature type="domain" description="GST N-terminal" evidence="7">
    <location>
        <begin position="3"/>
        <end position="84"/>
    </location>
</feature>
<dbReference type="Pfam" id="PF00043">
    <property type="entry name" value="GST_C"/>
    <property type="match status" value="1"/>
</dbReference>
<dbReference type="FunFam" id="1.20.1050.130:FF:000016">
    <property type="entry name" value="Glutathione S-transferase 1"/>
    <property type="match status" value="1"/>
</dbReference>
<evidence type="ECO:0000256" key="3">
    <source>
        <dbReference type="ARBA" id="ARBA00022679"/>
    </source>
</evidence>
<dbReference type="SUPFAM" id="SSF52833">
    <property type="entry name" value="Thioredoxin-like"/>
    <property type="match status" value="1"/>
</dbReference>
<dbReference type="STRING" id="48697.A0A117NPT6"/>
<dbReference type="Proteomes" id="UP000055045">
    <property type="component" value="Unassembled WGS sequence"/>
</dbReference>
<dbReference type="GO" id="GO:0005634">
    <property type="term" value="C:nucleus"/>
    <property type="evidence" value="ECO:0007669"/>
    <property type="project" value="UniProtKB-ARBA"/>
</dbReference>
<dbReference type="InterPro" id="IPR040079">
    <property type="entry name" value="Glutathione_S-Trfase"/>
</dbReference>
<reference evidence="9 10" key="1">
    <citation type="submission" date="2015-10" db="EMBL/GenBank/DDBJ databases">
        <title>Genome sequencing of Penicillium freii.</title>
        <authorList>
            <person name="Nguyen H.D."/>
            <person name="Visagie C.M."/>
            <person name="Seifert K.A."/>
        </authorList>
    </citation>
    <scope>NUCLEOTIDE SEQUENCE [LARGE SCALE GENOMIC DNA]</scope>
    <source>
        <strain evidence="9 10">DAOM 242723</strain>
    </source>
</reference>
<evidence type="ECO:0000256" key="6">
    <source>
        <dbReference type="RuleBase" id="RU003494"/>
    </source>
</evidence>
<comment type="caution">
    <text evidence="9">The sequence shown here is derived from an EMBL/GenBank/DDBJ whole genome shotgun (WGS) entry which is preliminary data.</text>
</comment>
<dbReference type="EC" id="2.5.1.18" evidence="2"/>
<dbReference type="SFLD" id="SFLDG01151">
    <property type="entry name" value="Main.2:_Nu-like"/>
    <property type="match status" value="1"/>
</dbReference>
<dbReference type="SFLD" id="SFLDG00358">
    <property type="entry name" value="Main_(cytGST)"/>
    <property type="match status" value="1"/>
</dbReference>
<dbReference type="SUPFAM" id="SSF47616">
    <property type="entry name" value="GST C-terminal domain-like"/>
    <property type="match status" value="1"/>
</dbReference>
<keyword evidence="3" id="KW-0808">Transferase</keyword>
<comment type="function">
    <text evidence="5">Involved in the oxidative stress response and detoxification.</text>
</comment>
<organism evidence="9 10">
    <name type="scientific">Penicillium freii</name>
    <dbReference type="NCBI Taxonomy" id="48697"/>
    <lineage>
        <taxon>Eukaryota</taxon>
        <taxon>Fungi</taxon>
        <taxon>Dikarya</taxon>
        <taxon>Ascomycota</taxon>
        <taxon>Pezizomycotina</taxon>
        <taxon>Eurotiomycetes</taxon>
        <taxon>Eurotiomycetidae</taxon>
        <taxon>Eurotiales</taxon>
        <taxon>Aspergillaceae</taxon>
        <taxon>Penicillium</taxon>
    </lineage>
</organism>
<dbReference type="PROSITE" id="PS50404">
    <property type="entry name" value="GST_NTER"/>
    <property type="match status" value="1"/>
</dbReference>
<keyword evidence="10" id="KW-1185">Reference proteome</keyword>
<comment type="catalytic activity">
    <reaction evidence="4">
        <text>RX + glutathione = an S-substituted glutathione + a halide anion + H(+)</text>
        <dbReference type="Rhea" id="RHEA:16437"/>
        <dbReference type="ChEBI" id="CHEBI:15378"/>
        <dbReference type="ChEBI" id="CHEBI:16042"/>
        <dbReference type="ChEBI" id="CHEBI:17792"/>
        <dbReference type="ChEBI" id="CHEBI:57925"/>
        <dbReference type="ChEBI" id="CHEBI:90779"/>
        <dbReference type="EC" id="2.5.1.18"/>
    </reaction>
</comment>
<dbReference type="AlphaFoldDB" id="A0A117NPT6"/>
<evidence type="ECO:0000313" key="10">
    <source>
        <dbReference type="Proteomes" id="UP000055045"/>
    </source>
</evidence>